<dbReference type="GO" id="GO:0003700">
    <property type="term" value="F:DNA-binding transcription factor activity"/>
    <property type="evidence" value="ECO:0007669"/>
    <property type="project" value="InterPro"/>
</dbReference>
<evidence type="ECO:0000256" key="4">
    <source>
        <dbReference type="ARBA" id="ARBA00023159"/>
    </source>
</evidence>
<dbReference type="PROSITE" id="PS01124">
    <property type="entry name" value="HTH_ARAC_FAMILY_2"/>
    <property type="match status" value="1"/>
</dbReference>
<keyword evidence="4" id="KW-0010">Activator</keyword>
<evidence type="ECO:0000256" key="1">
    <source>
        <dbReference type="ARBA" id="ARBA00004496"/>
    </source>
</evidence>
<evidence type="ECO:0000256" key="2">
    <source>
        <dbReference type="ARBA" id="ARBA00023015"/>
    </source>
</evidence>
<dbReference type="SUPFAM" id="SSF46689">
    <property type="entry name" value="Homeodomain-like"/>
    <property type="match status" value="1"/>
</dbReference>
<dbReference type="GO" id="GO:0009893">
    <property type="term" value="P:positive regulation of metabolic process"/>
    <property type="evidence" value="ECO:0007669"/>
    <property type="project" value="UniProtKB-ARBA"/>
</dbReference>
<comment type="function">
    <text evidence="6">Regulatory protein of the TOL plasmid xyl operons. XylS activates the xylXYZLTEGFJQKIH operon required for the degradation of toluene, m-xylene and p-xylene.</text>
</comment>
<dbReference type="PROSITE" id="PS00041">
    <property type="entry name" value="HTH_ARAC_FAMILY_1"/>
    <property type="match status" value="1"/>
</dbReference>
<dbReference type="GO" id="GO:0005737">
    <property type="term" value="C:cytoplasm"/>
    <property type="evidence" value="ECO:0007669"/>
    <property type="project" value="UniProtKB-SubCell"/>
</dbReference>
<name>A0A7X1PQQ4_9PSED</name>
<reference evidence="8 9" key="1">
    <citation type="submission" date="2019-10" db="EMBL/GenBank/DDBJ databases">
        <title>Pseudomonas dajingensis sp. nov., isolated from the profound head ulcers of farmed Murray cod (Maccullochella peelii peelii).</title>
        <authorList>
            <person name="Liu Y."/>
        </authorList>
    </citation>
    <scope>NUCLEOTIDE SEQUENCE [LARGE SCALE GENOMIC DNA]</scope>
    <source>
        <strain evidence="8 9">MC042</strain>
    </source>
</reference>
<dbReference type="PANTHER" id="PTHR46796">
    <property type="entry name" value="HTH-TYPE TRANSCRIPTIONAL ACTIVATOR RHAS-RELATED"/>
    <property type="match status" value="1"/>
</dbReference>
<dbReference type="InterPro" id="IPR018060">
    <property type="entry name" value="HTH_AraC"/>
</dbReference>
<dbReference type="PRINTS" id="PR00032">
    <property type="entry name" value="HTHARAC"/>
</dbReference>
<accession>A0A7X1PQQ4</accession>
<comment type="caution">
    <text evidence="8">The sequence shown here is derived from an EMBL/GenBank/DDBJ whole genome shotgun (WGS) entry which is preliminary data.</text>
</comment>
<evidence type="ECO:0000256" key="3">
    <source>
        <dbReference type="ARBA" id="ARBA00023125"/>
    </source>
</evidence>
<dbReference type="AlphaFoldDB" id="A0A7X1PQQ4"/>
<dbReference type="Proteomes" id="UP000486534">
    <property type="component" value="Unassembled WGS sequence"/>
</dbReference>
<dbReference type="InterPro" id="IPR009057">
    <property type="entry name" value="Homeodomain-like_sf"/>
</dbReference>
<gene>
    <name evidence="8" type="ORF">GDH07_25620</name>
</gene>
<evidence type="ECO:0000259" key="7">
    <source>
        <dbReference type="PROSITE" id="PS01124"/>
    </source>
</evidence>
<comment type="subcellular location">
    <subcellularLocation>
        <location evidence="1">Cytoplasm</location>
    </subcellularLocation>
</comment>
<dbReference type="InterPro" id="IPR020449">
    <property type="entry name" value="Tscrpt_reg_AraC-type_HTH"/>
</dbReference>
<dbReference type="GO" id="GO:0043565">
    <property type="term" value="F:sequence-specific DNA binding"/>
    <property type="evidence" value="ECO:0007669"/>
    <property type="project" value="InterPro"/>
</dbReference>
<organism evidence="8 9">
    <name type="scientific">Pseudomonas piscis</name>
    <dbReference type="NCBI Taxonomy" id="2614538"/>
    <lineage>
        <taxon>Bacteria</taxon>
        <taxon>Pseudomonadati</taxon>
        <taxon>Pseudomonadota</taxon>
        <taxon>Gammaproteobacteria</taxon>
        <taxon>Pseudomonadales</taxon>
        <taxon>Pseudomonadaceae</taxon>
        <taxon>Pseudomonas</taxon>
    </lineage>
</organism>
<dbReference type="SMART" id="SM00342">
    <property type="entry name" value="HTH_ARAC"/>
    <property type="match status" value="1"/>
</dbReference>
<sequence>MNPHLFHFSSQAYPPAQRFEVWRDEVNAIFQIGIEQALAPRFNYQLSTGYAGSILIGCGSWVGAGEPVAYGVRRPQQMIRRDGLDHLYLCLGLNHSLHGMAGRTPLQAGPSSIYVLDLARELDSQIIAGDTVILTLARDLLSPRIRAANLHGSLVRGALGGLLGDYMRSLRRQLPSFHGEELAAVEQATLAMVTAALAPSAQSLAEAEGPINRTLLQRVRRFIEAHLRSAELSPQLICREVGISRAQLYRLFAEESGVVAYIQQCRLDRVRRILESPLGAHQRISALAFDHGFKSESHFSRVFRQAFGYSPRDARDRRPATLPAKAGAVSVEGPGSLLEVLDRLDTQARLRR</sequence>
<keyword evidence="2" id="KW-0805">Transcription regulation</keyword>
<dbReference type="Gene3D" id="1.10.10.60">
    <property type="entry name" value="Homeodomain-like"/>
    <property type="match status" value="1"/>
</dbReference>
<protein>
    <submittedName>
        <fullName evidence="8">Helix-turn-helix domain-containing protein</fullName>
    </submittedName>
</protein>
<evidence type="ECO:0000256" key="5">
    <source>
        <dbReference type="ARBA" id="ARBA00023163"/>
    </source>
</evidence>
<keyword evidence="3" id="KW-0238">DNA-binding</keyword>
<dbReference type="RefSeq" id="WP_152899303.1">
    <property type="nucleotide sequence ID" value="NZ_WHUV01000005.1"/>
</dbReference>
<dbReference type="InterPro" id="IPR050204">
    <property type="entry name" value="AraC_XylS_family_regulators"/>
</dbReference>
<evidence type="ECO:0000313" key="9">
    <source>
        <dbReference type="Proteomes" id="UP000486534"/>
    </source>
</evidence>
<feature type="domain" description="HTH araC/xylS-type" evidence="7">
    <location>
        <begin position="217"/>
        <end position="317"/>
    </location>
</feature>
<proteinExistence type="predicted"/>
<dbReference type="PANTHER" id="PTHR46796:SF6">
    <property type="entry name" value="ARAC SUBFAMILY"/>
    <property type="match status" value="1"/>
</dbReference>
<dbReference type="InterPro" id="IPR018062">
    <property type="entry name" value="HTH_AraC-typ_CS"/>
</dbReference>
<dbReference type="Pfam" id="PF12833">
    <property type="entry name" value="HTH_18"/>
    <property type="match status" value="1"/>
</dbReference>
<evidence type="ECO:0000313" key="8">
    <source>
        <dbReference type="EMBL" id="MQA56704.1"/>
    </source>
</evidence>
<evidence type="ECO:0000256" key="6">
    <source>
        <dbReference type="ARBA" id="ARBA00037345"/>
    </source>
</evidence>
<dbReference type="EMBL" id="WHUV01000005">
    <property type="protein sequence ID" value="MQA56704.1"/>
    <property type="molecule type" value="Genomic_DNA"/>
</dbReference>
<keyword evidence="5" id="KW-0804">Transcription</keyword>